<dbReference type="PANTHER" id="PTHR34835">
    <property type="entry name" value="OS07G0283600 PROTEIN-RELATED"/>
    <property type="match status" value="1"/>
</dbReference>
<evidence type="ECO:0008006" key="5">
    <source>
        <dbReference type="Google" id="ProtNLM"/>
    </source>
</evidence>
<reference evidence="3 4" key="2">
    <citation type="submission" date="2025-05" db="UniProtKB">
        <authorList>
            <consortium name="RefSeq"/>
        </authorList>
    </citation>
    <scope>IDENTIFICATION</scope>
    <source>
        <tissue evidence="3 4">Leaf</tissue>
    </source>
</reference>
<evidence type="ECO:0000256" key="1">
    <source>
        <dbReference type="SAM" id="MobiDB-lite"/>
    </source>
</evidence>
<feature type="compositionally biased region" description="Basic and acidic residues" evidence="1">
    <location>
        <begin position="241"/>
        <end position="254"/>
    </location>
</feature>
<dbReference type="PANTHER" id="PTHR34835:SF90">
    <property type="entry name" value="AMINOTRANSFERASE-LIKE PLANT MOBILE DOMAIN-CONTAINING PROTEIN"/>
    <property type="match status" value="1"/>
</dbReference>
<accession>A0ABM3QKB6</accession>
<evidence type="ECO:0000313" key="4">
    <source>
        <dbReference type="RefSeq" id="XP_056683800.1"/>
    </source>
</evidence>
<organism evidence="2 4">
    <name type="scientific">Spinacia oleracea</name>
    <name type="common">Spinach</name>
    <dbReference type="NCBI Taxonomy" id="3562"/>
    <lineage>
        <taxon>Eukaryota</taxon>
        <taxon>Viridiplantae</taxon>
        <taxon>Streptophyta</taxon>
        <taxon>Embryophyta</taxon>
        <taxon>Tracheophyta</taxon>
        <taxon>Spermatophyta</taxon>
        <taxon>Magnoliopsida</taxon>
        <taxon>eudicotyledons</taxon>
        <taxon>Gunneridae</taxon>
        <taxon>Pentapetalae</taxon>
        <taxon>Caryophyllales</taxon>
        <taxon>Chenopodiaceae</taxon>
        <taxon>Chenopodioideae</taxon>
        <taxon>Anserineae</taxon>
        <taxon>Spinacia</taxon>
    </lineage>
</organism>
<reference evidence="2" key="1">
    <citation type="journal article" date="2021" name="Nat. Commun.">
        <title>Genomic analyses provide insights into spinach domestication and the genetic basis of agronomic traits.</title>
        <authorList>
            <person name="Cai X."/>
            <person name="Sun X."/>
            <person name="Xu C."/>
            <person name="Sun H."/>
            <person name="Wang X."/>
            <person name="Ge C."/>
            <person name="Zhang Z."/>
            <person name="Wang Q."/>
            <person name="Fei Z."/>
            <person name="Jiao C."/>
            <person name="Wang Q."/>
        </authorList>
    </citation>
    <scope>NUCLEOTIDE SEQUENCE [LARGE SCALE GENOMIC DNA]</scope>
    <source>
        <strain evidence="2">cv. Varoflay</strain>
    </source>
</reference>
<name>A0ABM3QKB6_SPIOL</name>
<evidence type="ECO:0000313" key="3">
    <source>
        <dbReference type="RefSeq" id="XP_056683799.1"/>
    </source>
</evidence>
<gene>
    <name evidence="3 4" type="primary">LOC110784818</name>
</gene>
<dbReference type="Proteomes" id="UP000813463">
    <property type="component" value="Chromosome 4"/>
</dbReference>
<dbReference type="RefSeq" id="XP_056683800.1">
    <property type="nucleotide sequence ID" value="XM_056827822.1"/>
</dbReference>
<evidence type="ECO:0000313" key="2">
    <source>
        <dbReference type="Proteomes" id="UP000813463"/>
    </source>
</evidence>
<keyword evidence="2" id="KW-1185">Reference proteome</keyword>
<proteinExistence type="predicted"/>
<protein>
    <recommendedName>
        <fullName evidence="5">Aminotransferase-like plant mobile domain-containing protein</fullName>
    </recommendedName>
</protein>
<dbReference type="RefSeq" id="XP_056683799.1">
    <property type="nucleotide sequence ID" value="XM_056827821.1"/>
</dbReference>
<dbReference type="GeneID" id="110784818"/>
<sequence>MGFGGLLHIDLPFNTPFFAGDLVWNFDTNSMCILLERNKEIHIIALDVYLVYGIPLGGHKIIEAKDDEESFVELVAALKSYHGTVDVPSLTDIAAKLVKADVDDNWKRSFLVLAVNSCIKSTTNPQPLLRFLSTSYDTNRIHEFNWCQYALQSLVDGTVYWKKETSRFFTGPLPFLMVCYFDRLKRLTFDPPRTFPLISAWNKNVVKERVDLELTFGFGLGTLLERIEAPFLVQKPQQSDVQHHRQEQPQHDEQQDLEQSKLPASMEEFMHQFGEVTSTIANGFVKLTNLLAIGEKISPGNIFKEDMAFNLANMWSKCSGSHLPSELNLMTQGGSRSLLSQDIDLYSSIWFANVMDEIVRKEIGKEQVPQQDQLTNQHQVHQEPFLDQSNQQSDTSFELNLGLRVASSSEIHINEFDLLQSNIFIAPEKIMQNQKIKGQESSHQFLDLRFWFSTLIC</sequence>
<feature type="region of interest" description="Disordered" evidence="1">
    <location>
        <begin position="238"/>
        <end position="258"/>
    </location>
</feature>